<feature type="region of interest" description="Disordered" evidence="1">
    <location>
        <begin position="1"/>
        <end position="25"/>
    </location>
</feature>
<evidence type="ECO:0000313" key="2">
    <source>
        <dbReference type="EMBL" id="JAD81214.1"/>
    </source>
</evidence>
<proteinExistence type="predicted"/>
<organism evidence="2">
    <name type="scientific">Arundo donax</name>
    <name type="common">Giant reed</name>
    <name type="synonym">Donax arundinaceus</name>
    <dbReference type="NCBI Taxonomy" id="35708"/>
    <lineage>
        <taxon>Eukaryota</taxon>
        <taxon>Viridiplantae</taxon>
        <taxon>Streptophyta</taxon>
        <taxon>Embryophyta</taxon>
        <taxon>Tracheophyta</taxon>
        <taxon>Spermatophyta</taxon>
        <taxon>Magnoliopsida</taxon>
        <taxon>Liliopsida</taxon>
        <taxon>Poales</taxon>
        <taxon>Poaceae</taxon>
        <taxon>PACMAD clade</taxon>
        <taxon>Arundinoideae</taxon>
        <taxon>Arundineae</taxon>
        <taxon>Arundo</taxon>
    </lineage>
</organism>
<protein>
    <submittedName>
        <fullName evidence="2">Uncharacterized protein</fullName>
    </submittedName>
</protein>
<reference evidence="2" key="1">
    <citation type="submission" date="2014-09" db="EMBL/GenBank/DDBJ databases">
        <authorList>
            <person name="Magalhaes I.L.F."/>
            <person name="Oliveira U."/>
            <person name="Santos F.R."/>
            <person name="Vidigal T.H.D.A."/>
            <person name="Brescovit A.D."/>
            <person name="Santos A.J."/>
        </authorList>
    </citation>
    <scope>NUCLEOTIDE SEQUENCE</scope>
    <source>
        <tissue evidence="2">Shoot tissue taken approximately 20 cm above the soil surface</tissue>
    </source>
</reference>
<sequence length="25" mass="2943">MGRNGRRGEERDQWRSREPKRGGDG</sequence>
<reference evidence="2" key="2">
    <citation type="journal article" date="2015" name="Data Brief">
        <title>Shoot transcriptome of the giant reed, Arundo donax.</title>
        <authorList>
            <person name="Barrero R.A."/>
            <person name="Guerrero F.D."/>
            <person name="Moolhuijzen P."/>
            <person name="Goolsby J.A."/>
            <person name="Tidwell J."/>
            <person name="Bellgard S.E."/>
            <person name="Bellgard M.I."/>
        </authorList>
    </citation>
    <scope>NUCLEOTIDE SEQUENCE</scope>
    <source>
        <tissue evidence="2">Shoot tissue taken approximately 20 cm above the soil surface</tissue>
    </source>
</reference>
<evidence type="ECO:0000256" key="1">
    <source>
        <dbReference type="SAM" id="MobiDB-lite"/>
    </source>
</evidence>
<dbReference type="EMBL" id="GBRH01216681">
    <property type="protein sequence ID" value="JAD81214.1"/>
    <property type="molecule type" value="Transcribed_RNA"/>
</dbReference>
<accession>A0A0A9CY18</accession>
<dbReference type="AlphaFoldDB" id="A0A0A9CY18"/>
<name>A0A0A9CY18_ARUDO</name>